<dbReference type="InterPro" id="IPR001492">
    <property type="entry name" value="Flagellin"/>
</dbReference>
<dbReference type="Gene3D" id="1.20.1330.10">
    <property type="entry name" value="f41 fragment of flagellin, N-terminal domain"/>
    <property type="match status" value="1"/>
</dbReference>
<dbReference type="AlphaFoldDB" id="A0A1G5ERZ0"/>
<feature type="domain" description="Flagellin C-terminal" evidence="5">
    <location>
        <begin position="240"/>
        <end position="325"/>
    </location>
</feature>
<keyword evidence="2 3" id="KW-0975">Bacterial flagellum</keyword>
<dbReference type="GO" id="GO:0009288">
    <property type="term" value="C:bacterial-type flagellum"/>
    <property type="evidence" value="ECO:0007669"/>
    <property type="project" value="UniProtKB-SubCell"/>
</dbReference>
<dbReference type="GO" id="GO:0005198">
    <property type="term" value="F:structural molecule activity"/>
    <property type="evidence" value="ECO:0007669"/>
    <property type="project" value="UniProtKB-UniRule"/>
</dbReference>
<comment type="subcellular location">
    <subcellularLocation>
        <location evidence="3">Secreted</location>
    </subcellularLocation>
    <subcellularLocation>
        <location evidence="3">Bacterial flagellum</location>
    </subcellularLocation>
</comment>
<evidence type="ECO:0000259" key="5">
    <source>
        <dbReference type="Pfam" id="PF00700"/>
    </source>
</evidence>
<evidence type="ECO:0000313" key="6">
    <source>
        <dbReference type="EMBL" id="SCY29541.1"/>
    </source>
</evidence>
<name>A0A1G5ERZ0_9RHOB</name>
<dbReference type="SUPFAM" id="SSF64518">
    <property type="entry name" value="Phase 1 flagellin"/>
    <property type="match status" value="1"/>
</dbReference>
<dbReference type="STRING" id="336292.SAMN05660710_01202"/>
<feature type="domain" description="Flagellin N-terminal" evidence="4">
    <location>
        <begin position="4"/>
        <end position="138"/>
    </location>
</feature>
<dbReference type="Pfam" id="PF00700">
    <property type="entry name" value="Flagellin_C"/>
    <property type="match status" value="1"/>
</dbReference>
<keyword evidence="6" id="KW-0969">Cilium</keyword>
<organism evidence="6 7">
    <name type="scientific">Paracoccus tibetensis</name>
    <dbReference type="NCBI Taxonomy" id="336292"/>
    <lineage>
        <taxon>Bacteria</taxon>
        <taxon>Pseudomonadati</taxon>
        <taxon>Pseudomonadota</taxon>
        <taxon>Alphaproteobacteria</taxon>
        <taxon>Rhodobacterales</taxon>
        <taxon>Paracoccaceae</taxon>
        <taxon>Paracoccus</taxon>
    </lineage>
</organism>
<dbReference type="PANTHER" id="PTHR42792:SF2">
    <property type="entry name" value="FLAGELLIN"/>
    <property type="match status" value="1"/>
</dbReference>
<evidence type="ECO:0000259" key="4">
    <source>
        <dbReference type="Pfam" id="PF00669"/>
    </source>
</evidence>
<dbReference type="PANTHER" id="PTHR42792">
    <property type="entry name" value="FLAGELLIN"/>
    <property type="match status" value="1"/>
</dbReference>
<protein>
    <recommendedName>
        <fullName evidence="3">Flagellin</fullName>
    </recommendedName>
</protein>
<dbReference type="InterPro" id="IPR046358">
    <property type="entry name" value="Flagellin_C"/>
</dbReference>
<dbReference type="Proteomes" id="UP000199502">
    <property type="component" value="Unassembled WGS sequence"/>
</dbReference>
<comment type="similarity">
    <text evidence="1 3">Belongs to the bacterial flagellin family.</text>
</comment>
<comment type="function">
    <text evidence="3">Flagellin is the subunit protein which polymerizes to form the filaments of bacterial flagella.</text>
</comment>
<gene>
    <name evidence="6" type="ORF">SAMN05660710_01202</name>
</gene>
<dbReference type="RefSeq" id="WP_090741474.1">
    <property type="nucleotide sequence ID" value="NZ_FMVT01000003.1"/>
</dbReference>
<dbReference type="OrthoDB" id="8328560at2"/>
<dbReference type="GO" id="GO:0005576">
    <property type="term" value="C:extracellular region"/>
    <property type="evidence" value="ECO:0007669"/>
    <property type="project" value="UniProtKB-SubCell"/>
</dbReference>
<keyword evidence="3" id="KW-0964">Secreted</keyword>
<evidence type="ECO:0000256" key="1">
    <source>
        <dbReference type="ARBA" id="ARBA00005709"/>
    </source>
</evidence>
<dbReference type="EMBL" id="FMVT01000003">
    <property type="protein sequence ID" value="SCY29541.1"/>
    <property type="molecule type" value="Genomic_DNA"/>
</dbReference>
<sequence>MSSILTNQSAIVALQTLKSVNSNLSKAQSEISTGKSVANAKDNAAVWAISKVMETDQSANKTMQSMLNVAGQAISTARLGAERITDVLGEIKNLALGANNSVTESERAKIRTDIELKFKEIASVINGTQMNGVNLLKGPAAEFGSATPSDTEVAAVNAVSLTVVGSLDRAAGSATTTVNKINVANTRLQHVLGINLGTGVASMFGANALNLADPTAASAAPTAVSRVGPYGVANSANEFIANIEAAISVVVAKTAELGSAGKRISDQTEFIGKMADSLKVGIGSLVDADMEEASARLQALQTQQQLGIQSLSIANQAPSAILSLFR</sequence>
<reference evidence="6 7" key="1">
    <citation type="submission" date="2016-10" db="EMBL/GenBank/DDBJ databases">
        <authorList>
            <person name="de Groot N.N."/>
        </authorList>
    </citation>
    <scope>NUCLEOTIDE SEQUENCE [LARGE SCALE GENOMIC DNA]</scope>
    <source>
        <strain evidence="6 7">CGMCC 1.8925</strain>
    </source>
</reference>
<evidence type="ECO:0000313" key="7">
    <source>
        <dbReference type="Proteomes" id="UP000199502"/>
    </source>
</evidence>
<keyword evidence="6" id="KW-0966">Cell projection</keyword>
<evidence type="ECO:0000256" key="2">
    <source>
        <dbReference type="ARBA" id="ARBA00023143"/>
    </source>
</evidence>
<keyword evidence="6" id="KW-0282">Flagellum</keyword>
<keyword evidence="7" id="KW-1185">Reference proteome</keyword>
<proteinExistence type="inferred from homology"/>
<dbReference type="InterPro" id="IPR001029">
    <property type="entry name" value="Flagellin_N"/>
</dbReference>
<dbReference type="Pfam" id="PF00669">
    <property type="entry name" value="Flagellin_N"/>
    <property type="match status" value="1"/>
</dbReference>
<accession>A0A1G5ERZ0</accession>
<evidence type="ECO:0000256" key="3">
    <source>
        <dbReference type="RuleBase" id="RU362073"/>
    </source>
</evidence>